<sequence>MEKHSFLQHFPVTLFAMIMGLGGLTLSWHRSHLVLQMPDWISQLLLLISVSLFLVISAFYLTKLLRFPEAVKAEISHPIKISFFPTFSISLILLSTALLPVSMGLSKVVWLLGASLHLLFSLYVITQWMHQTNFTIQHSTPAWFIPVVGNILVPIAGVQHGYVEASWFFFSIGLVYWIVLKVLIFNRIIFHDPIPQKLLPTLFILIAPPAVGFIAYMQLQGGVLDGFARVLYFSALFLVLLLLVQVRYFTKIPFFLSWWAYSFPLAAFSIATQIMLEKQGGWFFLVLSYVSLGFVTLLIGLLLLRTLQGVISGKLFQPEV</sequence>
<dbReference type="EMBL" id="CP044222">
    <property type="protein sequence ID" value="QEW06390.1"/>
    <property type="molecule type" value="Genomic_DNA"/>
</dbReference>
<dbReference type="InterPro" id="IPR038665">
    <property type="entry name" value="Voltage-dep_anion_channel_sf"/>
</dbReference>
<dbReference type="PANTHER" id="PTHR37955">
    <property type="entry name" value="TELLURITE RESISTANCE PROTEIN TEHA"/>
    <property type="match status" value="1"/>
</dbReference>
<dbReference type="InterPro" id="IPR052951">
    <property type="entry name" value="Tellurite_res_ion_channel"/>
</dbReference>
<feature type="transmembrane region" description="Helical" evidence="5">
    <location>
        <begin position="256"/>
        <end position="276"/>
    </location>
</feature>
<keyword evidence="2 5" id="KW-0812">Transmembrane</keyword>
<feature type="transmembrane region" description="Helical" evidence="5">
    <location>
        <begin position="282"/>
        <end position="304"/>
    </location>
</feature>
<feature type="transmembrane region" description="Helical" evidence="5">
    <location>
        <begin position="165"/>
        <end position="186"/>
    </location>
</feature>
<dbReference type="KEGG" id="nik:F5I99_07655"/>
<proteinExistence type="predicted"/>
<dbReference type="PANTHER" id="PTHR37955:SF1">
    <property type="entry name" value="DEP DOMAIN-CONTAINING PROTEIN"/>
    <property type="match status" value="1"/>
</dbReference>
<keyword evidence="4 5" id="KW-0472">Membrane</keyword>
<feature type="transmembrane region" description="Helical" evidence="5">
    <location>
        <begin position="81"/>
        <end position="102"/>
    </location>
</feature>
<keyword evidence="7" id="KW-1185">Reference proteome</keyword>
<feature type="transmembrane region" description="Helical" evidence="5">
    <location>
        <begin position="12"/>
        <end position="28"/>
    </location>
</feature>
<evidence type="ECO:0000313" key="6">
    <source>
        <dbReference type="EMBL" id="QEW06390.1"/>
    </source>
</evidence>
<dbReference type="GO" id="GO:0005886">
    <property type="term" value="C:plasma membrane"/>
    <property type="evidence" value="ECO:0007669"/>
    <property type="project" value="TreeGrafter"/>
</dbReference>
<protein>
    <submittedName>
        <fullName evidence="6">C4-dicarboxylate ABC transporter</fullName>
    </submittedName>
</protein>
<feature type="transmembrane region" description="Helical" evidence="5">
    <location>
        <begin position="198"/>
        <end position="218"/>
    </location>
</feature>
<dbReference type="InterPro" id="IPR004695">
    <property type="entry name" value="SLAC1/Mae1/Ssu1/TehA"/>
</dbReference>
<evidence type="ECO:0000256" key="4">
    <source>
        <dbReference type="ARBA" id="ARBA00023136"/>
    </source>
</evidence>
<dbReference type="Pfam" id="PF03595">
    <property type="entry name" value="SLAC1"/>
    <property type="match status" value="1"/>
</dbReference>
<evidence type="ECO:0000256" key="1">
    <source>
        <dbReference type="ARBA" id="ARBA00004141"/>
    </source>
</evidence>
<feature type="transmembrane region" description="Helical" evidence="5">
    <location>
        <begin position="40"/>
        <end position="61"/>
    </location>
</feature>
<accession>A0A5J6LCZ6</accession>
<keyword evidence="3 5" id="KW-1133">Transmembrane helix</keyword>
<dbReference type="Gene3D" id="1.50.10.150">
    <property type="entry name" value="Voltage-dependent anion channel"/>
    <property type="match status" value="1"/>
</dbReference>
<evidence type="ECO:0000256" key="3">
    <source>
        <dbReference type="ARBA" id="ARBA00022989"/>
    </source>
</evidence>
<feature type="transmembrane region" description="Helical" evidence="5">
    <location>
        <begin position="108"/>
        <end position="129"/>
    </location>
</feature>
<feature type="transmembrane region" description="Helical" evidence="5">
    <location>
        <begin position="230"/>
        <end position="249"/>
    </location>
</feature>
<dbReference type="AlphaFoldDB" id="A0A5J6LCZ6"/>
<dbReference type="GO" id="GO:0046583">
    <property type="term" value="F:monoatomic cation efflux transmembrane transporter activity"/>
    <property type="evidence" value="ECO:0007669"/>
    <property type="project" value="TreeGrafter"/>
</dbReference>
<dbReference type="CDD" id="cd09323">
    <property type="entry name" value="TDT_SLAC1_like"/>
    <property type="match status" value="1"/>
</dbReference>
<name>A0A5J6LCZ6_9GAMM</name>
<dbReference type="RefSeq" id="WP_151054686.1">
    <property type="nucleotide sequence ID" value="NZ_CP044222.1"/>
</dbReference>
<evidence type="ECO:0000313" key="7">
    <source>
        <dbReference type="Proteomes" id="UP000325606"/>
    </source>
</evidence>
<feature type="transmembrane region" description="Helical" evidence="5">
    <location>
        <begin position="141"/>
        <end position="159"/>
    </location>
</feature>
<evidence type="ECO:0000256" key="2">
    <source>
        <dbReference type="ARBA" id="ARBA00022692"/>
    </source>
</evidence>
<gene>
    <name evidence="6" type="ORF">F5I99_07655</name>
</gene>
<comment type="subcellular location">
    <subcellularLocation>
        <location evidence="1">Membrane</location>
        <topology evidence="1">Multi-pass membrane protein</topology>
    </subcellularLocation>
</comment>
<dbReference type="Proteomes" id="UP000325606">
    <property type="component" value="Chromosome"/>
</dbReference>
<evidence type="ECO:0000256" key="5">
    <source>
        <dbReference type="SAM" id="Phobius"/>
    </source>
</evidence>
<reference evidence="6 7" key="1">
    <citation type="submission" date="2019-09" db="EMBL/GenBank/DDBJ databases">
        <title>Nitrincola iocasae sp. nov., a bacterium isolated from the sediment collected at a cold seep field in South China Sea.</title>
        <authorList>
            <person name="Zhang H."/>
            <person name="Wang H."/>
            <person name="Li C."/>
        </authorList>
    </citation>
    <scope>NUCLEOTIDE SEQUENCE [LARGE SCALE GENOMIC DNA]</scope>
    <source>
        <strain evidence="6 7">KXZD1103</strain>
    </source>
</reference>
<organism evidence="6 7">
    <name type="scientific">Nitrincola iocasae</name>
    <dbReference type="NCBI Taxonomy" id="2614693"/>
    <lineage>
        <taxon>Bacteria</taxon>
        <taxon>Pseudomonadati</taxon>
        <taxon>Pseudomonadota</taxon>
        <taxon>Gammaproteobacteria</taxon>
        <taxon>Oceanospirillales</taxon>
        <taxon>Oceanospirillaceae</taxon>
        <taxon>Nitrincola</taxon>
    </lineage>
</organism>